<dbReference type="Proteomes" id="UP000199586">
    <property type="component" value="Unassembled WGS sequence"/>
</dbReference>
<dbReference type="GO" id="GO:0016491">
    <property type="term" value="F:oxidoreductase activity"/>
    <property type="evidence" value="ECO:0007669"/>
    <property type="project" value="InterPro"/>
</dbReference>
<evidence type="ECO:0000259" key="1">
    <source>
        <dbReference type="Pfam" id="PF03358"/>
    </source>
</evidence>
<evidence type="ECO:0000313" key="2">
    <source>
        <dbReference type="EMBL" id="SFP77341.1"/>
    </source>
</evidence>
<reference evidence="3" key="1">
    <citation type="submission" date="2016-10" db="EMBL/GenBank/DDBJ databases">
        <authorList>
            <person name="Varghese N."/>
            <person name="Submissions S."/>
        </authorList>
    </citation>
    <scope>NUCLEOTIDE SEQUENCE [LARGE SCALE GENOMIC DNA]</scope>
    <source>
        <strain evidence="3">CGMCC 1.9113</strain>
    </source>
</reference>
<gene>
    <name evidence="2" type="ORF">SAMN04488241_1077</name>
</gene>
<dbReference type="SUPFAM" id="SSF52218">
    <property type="entry name" value="Flavoproteins"/>
    <property type="match status" value="1"/>
</dbReference>
<dbReference type="RefSeq" id="WP_093333439.1">
    <property type="nucleotide sequence ID" value="NZ_FOXP01000007.1"/>
</dbReference>
<name>A0A1I5T3C0_9SPHN</name>
<accession>A0A1I5T3C0</accession>
<evidence type="ECO:0000313" key="3">
    <source>
        <dbReference type="Proteomes" id="UP000199586"/>
    </source>
</evidence>
<dbReference type="InterPro" id="IPR005025">
    <property type="entry name" value="FMN_Rdtase-like_dom"/>
</dbReference>
<dbReference type="Pfam" id="PF03358">
    <property type="entry name" value="FMN_red"/>
    <property type="match status" value="1"/>
</dbReference>
<dbReference type="AlphaFoldDB" id="A0A1I5T3C0"/>
<organism evidence="2 3">
    <name type="scientific">Sphingomonas rubra</name>
    <dbReference type="NCBI Taxonomy" id="634430"/>
    <lineage>
        <taxon>Bacteria</taxon>
        <taxon>Pseudomonadati</taxon>
        <taxon>Pseudomonadota</taxon>
        <taxon>Alphaproteobacteria</taxon>
        <taxon>Sphingomonadales</taxon>
        <taxon>Sphingomonadaceae</taxon>
        <taxon>Sphingomonas</taxon>
    </lineage>
</organism>
<dbReference type="InterPro" id="IPR050712">
    <property type="entry name" value="NAD(P)H-dep_reductase"/>
</dbReference>
<feature type="domain" description="NADPH-dependent FMN reductase-like" evidence="1">
    <location>
        <begin position="5"/>
        <end position="151"/>
    </location>
</feature>
<dbReference type="Gene3D" id="3.40.50.360">
    <property type="match status" value="1"/>
</dbReference>
<dbReference type="PANTHER" id="PTHR30543:SF21">
    <property type="entry name" value="NAD(P)H-DEPENDENT FMN REDUCTASE LOT6"/>
    <property type="match status" value="1"/>
</dbReference>
<dbReference type="PANTHER" id="PTHR30543">
    <property type="entry name" value="CHROMATE REDUCTASE"/>
    <property type="match status" value="1"/>
</dbReference>
<dbReference type="InterPro" id="IPR029039">
    <property type="entry name" value="Flavoprotein-like_sf"/>
</dbReference>
<dbReference type="GO" id="GO:0010181">
    <property type="term" value="F:FMN binding"/>
    <property type="evidence" value="ECO:0007669"/>
    <property type="project" value="TreeGrafter"/>
</dbReference>
<keyword evidence="3" id="KW-1185">Reference proteome</keyword>
<sequence>MSCPSLLAISGSLRAESYSTALLRSLADAAAGKAAITVLTLGDVPMYNQDHDTDTPPEGVAKLRAAIAAADGLIVASPEYNHGIPGVLKNALDWASRPVGASTLTGKTALTMTSSPGALGGVRAHAPLNESLSSIGVRVVLRPQAVVGSVHQKMTDGRLTHPDTLAFLLAGLDELLLDIARPGAADREAD</sequence>
<protein>
    <submittedName>
        <fullName evidence="2">NAD(P)H-dependent FMN reductase</fullName>
    </submittedName>
</protein>
<dbReference type="OrthoDB" id="9812295at2"/>
<dbReference type="GO" id="GO:0005829">
    <property type="term" value="C:cytosol"/>
    <property type="evidence" value="ECO:0007669"/>
    <property type="project" value="TreeGrafter"/>
</dbReference>
<dbReference type="STRING" id="634430.SAMN04488241_1077"/>
<proteinExistence type="predicted"/>
<dbReference type="EMBL" id="FOXP01000007">
    <property type="protein sequence ID" value="SFP77341.1"/>
    <property type="molecule type" value="Genomic_DNA"/>
</dbReference>